<protein>
    <submittedName>
        <fullName evidence="2">Uncharacterized protein</fullName>
    </submittedName>
</protein>
<evidence type="ECO:0000313" key="2">
    <source>
        <dbReference type="EMBL" id="CAL4111709.1"/>
    </source>
</evidence>
<evidence type="ECO:0000313" key="3">
    <source>
        <dbReference type="Proteomes" id="UP001497623"/>
    </source>
</evidence>
<dbReference type="AlphaFoldDB" id="A0AAV2R678"/>
<reference evidence="2 3" key="1">
    <citation type="submission" date="2024-05" db="EMBL/GenBank/DDBJ databases">
        <authorList>
            <person name="Wallberg A."/>
        </authorList>
    </citation>
    <scope>NUCLEOTIDE SEQUENCE [LARGE SCALE GENOMIC DNA]</scope>
</reference>
<dbReference type="Proteomes" id="UP001497623">
    <property type="component" value="Unassembled WGS sequence"/>
</dbReference>
<feature type="region of interest" description="Disordered" evidence="1">
    <location>
        <begin position="23"/>
        <end position="57"/>
    </location>
</feature>
<sequence>MAANKITMKFRSITFPNHEVVDEKKKRGKLSRTASFDLDPRDPTVSGSSPGRTMAGVSGCGISITQRSRNISAEGRLRVQQFQHTRSVSSTLVPGAGLQKTIRFSDECQCSPSVSLSPGARCQPRCEYCLSSQKSKSTNYLRHAGNTSTERLMDWNRRSNDRMNLSPSDDNLERRSRSIERRCDRLDHRRNHHCASVSLPPPNQLPSISVSDPSSPITGLPSASAAITGSSPPMSSEGRSRKSQFRRAWSLFTVSCDKEAEKREKSSQQRILRLPTRHVYRRGMSGLPIDCTPNYLGLAY</sequence>
<keyword evidence="3" id="KW-1185">Reference proteome</keyword>
<proteinExistence type="predicted"/>
<dbReference type="EMBL" id="CAXKWB010014777">
    <property type="protein sequence ID" value="CAL4111709.1"/>
    <property type="molecule type" value="Genomic_DNA"/>
</dbReference>
<feature type="compositionally biased region" description="Low complexity" evidence="1">
    <location>
        <begin position="206"/>
        <end position="217"/>
    </location>
</feature>
<organism evidence="2 3">
    <name type="scientific">Meganyctiphanes norvegica</name>
    <name type="common">Northern krill</name>
    <name type="synonym">Thysanopoda norvegica</name>
    <dbReference type="NCBI Taxonomy" id="48144"/>
    <lineage>
        <taxon>Eukaryota</taxon>
        <taxon>Metazoa</taxon>
        <taxon>Ecdysozoa</taxon>
        <taxon>Arthropoda</taxon>
        <taxon>Crustacea</taxon>
        <taxon>Multicrustacea</taxon>
        <taxon>Malacostraca</taxon>
        <taxon>Eumalacostraca</taxon>
        <taxon>Eucarida</taxon>
        <taxon>Euphausiacea</taxon>
        <taxon>Euphausiidae</taxon>
        <taxon>Meganyctiphanes</taxon>
    </lineage>
</organism>
<feature type="region of interest" description="Disordered" evidence="1">
    <location>
        <begin position="193"/>
        <end position="242"/>
    </location>
</feature>
<feature type="compositionally biased region" description="Polar residues" evidence="1">
    <location>
        <begin position="225"/>
        <end position="234"/>
    </location>
</feature>
<gene>
    <name evidence="2" type="ORF">MNOR_LOCUS19705</name>
</gene>
<name>A0AAV2R678_MEGNR</name>
<comment type="caution">
    <text evidence="2">The sequence shown here is derived from an EMBL/GenBank/DDBJ whole genome shotgun (WGS) entry which is preliminary data.</text>
</comment>
<evidence type="ECO:0000256" key="1">
    <source>
        <dbReference type="SAM" id="MobiDB-lite"/>
    </source>
</evidence>
<accession>A0AAV2R678</accession>